<dbReference type="SUPFAM" id="SSF53474">
    <property type="entry name" value="alpha/beta-Hydrolases"/>
    <property type="match status" value="1"/>
</dbReference>
<protein>
    <submittedName>
        <fullName evidence="3">Putative lipase esterase (Putative)</fullName>
    </submittedName>
</protein>
<organism evidence="3 4">
    <name type="scientific">Companilactobacillus nantensis DSM 16982</name>
    <dbReference type="NCBI Taxonomy" id="1423774"/>
    <lineage>
        <taxon>Bacteria</taxon>
        <taxon>Bacillati</taxon>
        <taxon>Bacillota</taxon>
        <taxon>Bacilli</taxon>
        <taxon>Lactobacillales</taxon>
        <taxon>Lactobacillaceae</taxon>
        <taxon>Companilactobacillus</taxon>
    </lineage>
</organism>
<evidence type="ECO:0000256" key="1">
    <source>
        <dbReference type="ARBA" id="ARBA00022801"/>
    </source>
</evidence>
<feature type="domain" description="BD-FAE-like" evidence="2">
    <location>
        <begin position="36"/>
        <end position="126"/>
    </location>
</feature>
<evidence type="ECO:0000313" key="3">
    <source>
        <dbReference type="EMBL" id="KRM18141.1"/>
    </source>
</evidence>
<name>A0A0R1WKU0_9LACO</name>
<dbReference type="Gene3D" id="3.40.50.1820">
    <property type="entry name" value="alpha/beta hydrolase"/>
    <property type="match status" value="1"/>
</dbReference>
<evidence type="ECO:0000259" key="2">
    <source>
        <dbReference type="Pfam" id="PF20434"/>
    </source>
</evidence>
<dbReference type="STRING" id="1423774.FD31_GL001944"/>
<dbReference type="InterPro" id="IPR050300">
    <property type="entry name" value="GDXG_lipolytic_enzyme"/>
</dbReference>
<dbReference type="PANTHER" id="PTHR48081">
    <property type="entry name" value="AB HYDROLASE SUPERFAMILY PROTEIN C4A8.06C"/>
    <property type="match status" value="1"/>
</dbReference>
<comment type="caution">
    <text evidence="3">The sequence shown here is derived from an EMBL/GenBank/DDBJ whole genome shotgun (WGS) entry which is preliminary data.</text>
</comment>
<sequence>MGVKILQKQELAYQDTKFNLDTYWVDPIADFGEPTQRPLAIICPGGAFKFLTDREAQPIAFKFNALGMHALVLDYQLIDDEHTVYPLALQELATTLNWLKTQSDVHNIDLSKVVLVGFSAGSHVVANFNSIMLDPEQRTKVFADDLLVEPVANVLCYPVIDMTIGWPKEEDWAMKIAPDIYYWQAQEHLTEHGKPTFIWQTVTDATVPVMNSIIYAQKMDMLNIPYEMHLFGSGAHGLSLGTYVTQNPGNADNLNEYDTKWWELCLNWLKLQKILPKQ</sequence>
<dbReference type="GO" id="GO:0016787">
    <property type="term" value="F:hydrolase activity"/>
    <property type="evidence" value="ECO:0007669"/>
    <property type="project" value="UniProtKB-KW"/>
</dbReference>
<gene>
    <name evidence="3" type="ORF">FD31_GL001944</name>
</gene>
<reference evidence="3 4" key="1">
    <citation type="journal article" date="2015" name="Genome Announc.">
        <title>Expanding the biotechnology potential of lactobacilli through comparative genomics of 213 strains and associated genera.</title>
        <authorList>
            <person name="Sun Z."/>
            <person name="Harris H.M."/>
            <person name="McCann A."/>
            <person name="Guo C."/>
            <person name="Argimon S."/>
            <person name="Zhang W."/>
            <person name="Yang X."/>
            <person name="Jeffery I.B."/>
            <person name="Cooney J.C."/>
            <person name="Kagawa T.F."/>
            <person name="Liu W."/>
            <person name="Song Y."/>
            <person name="Salvetti E."/>
            <person name="Wrobel A."/>
            <person name="Rasinkangas P."/>
            <person name="Parkhill J."/>
            <person name="Rea M.C."/>
            <person name="O'Sullivan O."/>
            <person name="Ritari J."/>
            <person name="Douillard F.P."/>
            <person name="Paul Ross R."/>
            <person name="Yang R."/>
            <person name="Briner A.E."/>
            <person name="Felis G.E."/>
            <person name="de Vos W.M."/>
            <person name="Barrangou R."/>
            <person name="Klaenhammer T.R."/>
            <person name="Caufield P.W."/>
            <person name="Cui Y."/>
            <person name="Zhang H."/>
            <person name="O'Toole P.W."/>
        </authorList>
    </citation>
    <scope>NUCLEOTIDE SEQUENCE [LARGE SCALE GENOMIC DNA]</scope>
    <source>
        <strain evidence="3 4">DSM 16982</strain>
    </source>
</reference>
<dbReference type="EMBL" id="AZFV01000004">
    <property type="protein sequence ID" value="KRM18141.1"/>
    <property type="molecule type" value="Genomic_DNA"/>
</dbReference>
<dbReference type="InterPro" id="IPR029058">
    <property type="entry name" value="AB_hydrolase_fold"/>
</dbReference>
<dbReference type="Proteomes" id="UP000051302">
    <property type="component" value="Unassembled WGS sequence"/>
</dbReference>
<dbReference type="PATRIC" id="fig|1423774.3.peg.2022"/>
<dbReference type="AlphaFoldDB" id="A0A0R1WKU0"/>
<accession>A0A0R1WKU0</accession>
<evidence type="ECO:0000313" key="4">
    <source>
        <dbReference type="Proteomes" id="UP000051302"/>
    </source>
</evidence>
<dbReference type="InterPro" id="IPR049492">
    <property type="entry name" value="BD-FAE-like_dom"/>
</dbReference>
<keyword evidence="4" id="KW-1185">Reference proteome</keyword>
<dbReference type="PANTHER" id="PTHR48081:SF6">
    <property type="entry name" value="PEPTIDASE S9 PROLYL OLIGOPEPTIDASE CATALYTIC DOMAIN-CONTAINING PROTEIN"/>
    <property type="match status" value="1"/>
</dbReference>
<dbReference type="Pfam" id="PF20434">
    <property type="entry name" value="BD-FAE"/>
    <property type="match status" value="1"/>
</dbReference>
<proteinExistence type="predicted"/>
<keyword evidence="1" id="KW-0378">Hydrolase</keyword>